<protein>
    <submittedName>
        <fullName evidence="2">Uncharacterized protein LOC105848331 isoform X3</fullName>
    </submittedName>
</protein>
<dbReference type="PANTHER" id="PTHR35824">
    <property type="entry name" value="MEMBRANE-ANCHORED JUNCTION PROTEIN MAJIN"/>
    <property type="match status" value="1"/>
</dbReference>
<proteinExistence type="predicted"/>
<evidence type="ECO:0000313" key="2">
    <source>
        <dbReference type="RefSeq" id="XP_065655455.1"/>
    </source>
</evidence>
<organism evidence="1 2">
    <name type="scientific">Hydra vulgaris</name>
    <name type="common">Hydra</name>
    <name type="synonym">Hydra attenuata</name>
    <dbReference type="NCBI Taxonomy" id="6087"/>
    <lineage>
        <taxon>Eukaryota</taxon>
        <taxon>Metazoa</taxon>
        <taxon>Cnidaria</taxon>
        <taxon>Hydrozoa</taxon>
        <taxon>Hydroidolina</taxon>
        <taxon>Anthoathecata</taxon>
        <taxon>Aplanulata</taxon>
        <taxon>Hydridae</taxon>
        <taxon>Hydra</taxon>
    </lineage>
</organism>
<keyword evidence="1" id="KW-1185">Reference proteome</keyword>
<reference evidence="2" key="1">
    <citation type="submission" date="2025-08" db="UniProtKB">
        <authorList>
            <consortium name="RefSeq"/>
        </authorList>
    </citation>
    <scope>IDENTIFICATION</scope>
</reference>
<accession>A0ABM4C1M5</accession>
<dbReference type="GeneID" id="105848331"/>
<dbReference type="Pfam" id="PF15077">
    <property type="entry name" value="MAJIN"/>
    <property type="match status" value="1"/>
</dbReference>
<sequence length="184" mass="21565">MTCSLSDFKLPDPDVRLVMFGDTVYKVKLLFRSAQHNGIASDSHNIFNDDKVQYDIERVMKYVLYNPDRIDPIHTDDLVIYPYKKIWSNSKKLQFSKYDVKLSTSPYLFMFYIEKKVDSATEKSIQFSKVSEKDDGVEEPNRESNCNRELQIKSIDDQHGYVSSFLSYIKAPWKSIGKRFWLSS</sequence>
<dbReference type="InterPro" id="IPR027816">
    <property type="entry name" value="MAJIN"/>
</dbReference>
<evidence type="ECO:0000313" key="1">
    <source>
        <dbReference type="Proteomes" id="UP001652625"/>
    </source>
</evidence>
<gene>
    <name evidence="2" type="primary">LOC105848331</name>
</gene>
<dbReference type="RefSeq" id="XP_065655455.1">
    <property type="nucleotide sequence ID" value="XM_065799383.1"/>
</dbReference>
<name>A0ABM4C1M5_HYDVU</name>
<dbReference type="Proteomes" id="UP001652625">
    <property type="component" value="Chromosome 06"/>
</dbReference>
<dbReference type="PANTHER" id="PTHR35824:SF1">
    <property type="entry name" value="MEMBRANE-ANCHORED JUNCTION PROTEIN"/>
    <property type="match status" value="1"/>
</dbReference>